<gene>
    <name evidence="3" type="ORF">ACFPFU_04505</name>
</gene>
<organism evidence="3 4">
    <name type="scientific">Negadavirga shengliensis</name>
    <dbReference type="NCBI Taxonomy" id="1389218"/>
    <lineage>
        <taxon>Bacteria</taxon>
        <taxon>Pseudomonadati</taxon>
        <taxon>Bacteroidota</taxon>
        <taxon>Cytophagia</taxon>
        <taxon>Cytophagales</taxon>
        <taxon>Cyclobacteriaceae</taxon>
        <taxon>Negadavirga</taxon>
    </lineage>
</organism>
<protein>
    <submittedName>
        <fullName evidence="3">M1 family metallopeptidase</fullName>
        <ecNumber evidence="3">3.4.11.-</ecNumber>
    </submittedName>
</protein>
<sequence>MYQKHFCDVQKGGIILLFLLIWVAGREAVAQTEAFSRQDSLRGSITPEREWWDLDFYHLEVRVDPDKKTIEGKNTVHYTAIQEGNTLQIDLQEPMKIRGFSQNGKSLKFKNEGSAYFVKLEEPQHPGESHRLEIEFGGKPKISPNPPWSGGITWSKDKNGLPFVANSNQGDGASLWWPCKDHMYDQPDSMAISVRVPEPLMNVSNGRLRDTEKHDDGTRTFHWFVSNPISNYVVNISIGDYAHFSEDYLGEKGMLTMDYFVLKDNLEVAKTHFKDAPKMMRAFEYWFGPYPFYEDGFKLIEVPYLGMEHQSAVTYGNGYVKGYKGKDFSETGWGMTFDYIIIHESGHEWFANNITYKDIADMWIHESFTTYSEAIFLDYHYGKKASSEYIIGARRVIKNDIPIIGVYDVNQRGSGDMYFKGANILHTLRTWVNDDEKWRNSLRRMNEVFYHQTVTTVEIEHFWAEETGLDLKPFFDQYLRTAQIPQFEYEWEDGRLKYRWGNVVEGFEMPLKILDEDKETWLDVTGEWQTTELILPGDTFTVDPNFYIDIKNNYN</sequence>
<keyword evidence="3" id="KW-0031">Aminopeptidase</keyword>
<dbReference type="InterPro" id="IPR014782">
    <property type="entry name" value="Peptidase_M1_dom"/>
</dbReference>
<dbReference type="Pfam" id="PF01433">
    <property type="entry name" value="Peptidase_M1"/>
    <property type="match status" value="1"/>
</dbReference>
<evidence type="ECO:0000259" key="2">
    <source>
        <dbReference type="Pfam" id="PF17900"/>
    </source>
</evidence>
<dbReference type="Gene3D" id="2.60.40.1730">
    <property type="entry name" value="tricorn interacting facor f3 domain"/>
    <property type="match status" value="1"/>
</dbReference>
<dbReference type="Proteomes" id="UP001595818">
    <property type="component" value="Unassembled WGS sequence"/>
</dbReference>
<dbReference type="GO" id="GO:0004177">
    <property type="term" value="F:aminopeptidase activity"/>
    <property type="evidence" value="ECO:0007669"/>
    <property type="project" value="UniProtKB-KW"/>
</dbReference>
<keyword evidence="3" id="KW-0378">Hydrolase</keyword>
<dbReference type="RefSeq" id="WP_377061944.1">
    <property type="nucleotide sequence ID" value="NZ_JBHSJJ010000002.1"/>
</dbReference>
<dbReference type="InterPro" id="IPR034015">
    <property type="entry name" value="M1_LTA4H"/>
</dbReference>
<comment type="caution">
    <text evidence="3">The sequence shown here is derived from an EMBL/GenBank/DDBJ whole genome shotgun (WGS) entry which is preliminary data.</text>
</comment>
<dbReference type="PANTHER" id="PTHR45726:SF3">
    <property type="entry name" value="LEUKOTRIENE A-4 HYDROLASE"/>
    <property type="match status" value="1"/>
</dbReference>
<dbReference type="Pfam" id="PF17900">
    <property type="entry name" value="Peptidase_M1_N"/>
    <property type="match status" value="1"/>
</dbReference>
<feature type="domain" description="Aminopeptidase N-like N-terminal" evidence="2">
    <location>
        <begin position="57"/>
        <end position="233"/>
    </location>
</feature>
<keyword evidence="4" id="KW-1185">Reference proteome</keyword>
<dbReference type="SUPFAM" id="SSF63737">
    <property type="entry name" value="Leukotriene A4 hydrolase N-terminal domain"/>
    <property type="match status" value="1"/>
</dbReference>
<evidence type="ECO:0000313" key="3">
    <source>
        <dbReference type="EMBL" id="MFC4870936.1"/>
    </source>
</evidence>
<dbReference type="EMBL" id="JBHSJJ010000002">
    <property type="protein sequence ID" value="MFC4870936.1"/>
    <property type="molecule type" value="Genomic_DNA"/>
</dbReference>
<proteinExistence type="predicted"/>
<dbReference type="Gene3D" id="1.10.390.10">
    <property type="entry name" value="Neutral Protease Domain 2"/>
    <property type="match status" value="1"/>
</dbReference>
<dbReference type="EC" id="3.4.11.-" evidence="3"/>
<accession>A0ABV9SX84</accession>
<reference evidence="4" key="1">
    <citation type="journal article" date="2019" name="Int. J. Syst. Evol. Microbiol.">
        <title>The Global Catalogue of Microorganisms (GCM) 10K type strain sequencing project: providing services to taxonomists for standard genome sequencing and annotation.</title>
        <authorList>
            <consortium name="The Broad Institute Genomics Platform"/>
            <consortium name="The Broad Institute Genome Sequencing Center for Infectious Disease"/>
            <person name="Wu L."/>
            <person name="Ma J."/>
        </authorList>
    </citation>
    <scope>NUCLEOTIDE SEQUENCE [LARGE SCALE GENOMIC DNA]</scope>
    <source>
        <strain evidence="4">CGMCC 4.7466</strain>
    </source>
</reference>
<evidence type="ECO:0000313" key="4">
    <source>
        <dbReference type="Proteomes" id="UP001595818"/>
    </source>
</evidence>
<dbReference type="InterPro" id="IPR027268">
    <property type="entry name" value="Peptidase_M4/M1_CTD_sf"/>
</dbReference>
<dbReference type="InterPro" id="IPR042097">
    <property type="entry name" value="Aminopeptidase_N-like_N_sf"/>
</dbReference>
<dbReference type="InterPro" id="IPR045357">
    <property type="entry name" value="Aminopeptidase_N-like_N"/>
</dbReference>
<dbReference type="PANTHER" id="PTHR45726">
    <property type="entry name" value="LEUKOTRIENE A-4 HYDROLASE"/>
    <property type="match status" value="1"/>
</dbReference>
<dbReference type="SUPFAM" id="SSF55486">
    <property type="entry name" value="Metalloproteases ('zincins'), catalytic domain"/>
    <property type="match status" value="1"/>
</dbReference>
<feature type="domain" description="Peptidase M1 membrane alanine aminopeptidase" evidence="1">
    <location>
        <begin position="278"/>
        <end position="478"/>
    </location>
</feature>
<dbReference type="CDD" id="cd09603">
    <property type="entry name" value="M1_APN_like"/>
    <property type="match status" value="1"/>
</dbReference>
<name>A0ABV9SX84_9BACT</name>
<keyword evidence="3" id="KW-0645">Protease</keyword>
<evidence type="ECO:0000259" key="1">
    <source>
        <dbReference type="Pfam" id="PF01433"/>
    </source>
</evidence>